<protein>
    <recommendedName>
        <fullName evidence="3">Secreted protein</fullName>
    </recommendedName>
</protein>
<organism evidence="1 2">
    <name type="scientific">Candidatus Doriopsillibacter californiensis</name>
    <dbReference type="NCBI Taxonomy" id="2970740"/>
    <lineage>
        <taxon>Bacteria</taxon>
        <taxon>Pseudomonadati</taxon>
        <taxon>Pseudomonadota</taxon>
        <taxon>Gammaproteobacteria</taxon>
        <taxon>Candidatus Tethybacterales</taxon>
        <taxon>Candidatus Persebacteraceae</taxon>
        <taxon>Candidatus Doriopsillibacter</taxon>
    </lineage>
</organism>
<proteinExistence type="predicted"/>
<dbReference type="Proteomes" id="UP001168167">
    <property type="component" value="Unassembled WGS sequence"/>
</dbReference>
<keyword evidence="2" id="KW-1185">Reference proteome</keyword>
<comment type="caution">
    <text evidence="1">The sequence shown here is derived from an EMBL/GenBank/DDBJ whole genome shotgun (WGS) entry which is preliminary data.</text>
</comment>
<evidence type="ECO:0000313" key="1">
    <source>
        <dbReference type="EMBL" id="MDM5147850.1"/>
    </source>
</evidence>
<reference evidence="1" key="1">
    <citation type="submission" date="2022-08" db="EMBL/GenBank/DDBJ databases">
        <authorList>
            <person name="Dzunkova M."/>
            <person name="La Clair J."/>
            <person name="Tyml T."/>
            <person name="Doud D."/>
            <person name="Schulz F."/>
            <person name="Piquer S."/>
            <person name="Porcel Sanchis D."/>
            <person name="Osborn A."/>
            <person name="Robinson D."/>
            <person name="Louie K.B."/>
            <person name="Bowen B.P."/>
            <person name="Bowers R."/>
            <person name="Lee J."/>
            <person name="Arnau Llombart V."/>
            <person name="Diaz Villanueva W."/>
            <person name="Gosliner T."/>
            <person name="Northen T."/>
            <person name="Cheng J.-F."/>
            <person name="Burkart M.D."/>
            <person name="Woyke T."/>
        </authorList>
    </citation>
    <scope>NUCLEOTIDE SEQUENCE</scope>
    <source>
        <strain evidence="1">Df01</strain>
    </source>
</reference>
<dbReference type="EMBL" id="JANQAO010000003">
    <property type="protein sequence ID" value="MDM5147850.1"/>
    <property type="molecule type" value="Genomic_DNA"/>
</dbReference>
<evidence type="ECO:0000313" key="2">
    <source>
        <dbReference type="Proteomes" id="UP001168167"/>
    </source>
</evidence>
<evidence type="ECO:0008006" key="3">
    <source>
        <dbReference type="Google" id="ProtNLM"/>
    </source>
</evidence>
<gene>
    <name evidence="1" type="ORF">NQX30_05645</name>
</gene>
<accession>A0ABT7QMN9</accession>
<reference evidence="1" key="2">
    <citation type="journal article" date="2023" name="Microbiome">
        <title>Synthase-selected sorting approach identifies a beta-lactone synthase in a nudibranch symbiotic bacterium.</title>
        <authorList>
            <person name="Dzunkova M."/>
            <person name="La Clair J.J."/>
            <person name="Tyml T."/>
            <person name="Doud D."/>
            <person name="Schulz F."/>
            <person name="Piquer-Esteban S."/>
            <person name="Porcel Sanchis D."/>
            <person name="Osborn A."/>
            <person name="Robinson D."/>
            <person name="Louie K.B."/>
            <person name="Bowen B.P."/>
            <person name="Bowers R.M."/>
            <person name="Lee J."/>
            <person name="Arnau V."/>
            <person name="Diaz-Villanueva W."/>
            <person name="Stepanauskas R."/>
            <person name="Gosliner T."/>
            <person name="Date S.V."/>
            <person name="Northen T.R."/>
            <person name="Cheng J.F."/>
            <person name="Burkart M.D."/>
            <person name="Woyke T."/>
        </authorList>
    </citation>
    <scope>NUCLEOTIDE SEQUENCE</scope>
    <source>
        <strain evidence="1">Df01</strain>
    </source>
</reference>
<sequence>MKAKSENGKKNLAAAAAAFGLAMAAEPPPQKSFKLWRGVVRSVSIFNQLPDSVWRHYFPPMGGNVLLLGLDWAAVAALLSLRCPRIAGTKMTTLLDDLTAMEAVTVSIRNRVRK</sequence>
<name>A0ABT7QMN9_9GAMM</name>